<dbReference type="SUPFAM" id="SSF53335">
    <property type="entry name" value="S-adenosyl-L-methionine-dependent methyltransferases"/>
    <property type="match status" value="1"/>
</dbReference>
<dbReference type="PANTHER" id="PTHR43648">
    <property type="entry name" value="ELECTRON TRANSFER FLAVOPROTEIN BETA SUBUNIT LYSINE METHYLTRANSFERASE"/>
    <property type="match status" value="1"/>
</dbReference>
<keyword evidence="6" id="KW-0732">Signal</keyword>
<accession>A0A7S0Q421</accession>
<organism evidence="7">
    <name type="scientific">Coccolithus braarudii</name>
    <dbReference type="NCBI Taxonomy" id="221442"/>
    <lineage>
        <taxon>Eukaryota</taxon>
        <taxon>Haptista</taxon>
        <taxon>Haptophyta</taxon>
        <taxon>Prymnesiophyceae</taxon>
        <taxon>Coccolithales</taxon>
        <taxon>Coccolithaceae</taxon>
        <taxon>Coccolithus</taxon>
    </lineage>
</organism>
<dbReference type="PANTHER" id="PTHR43648:SF1">
    <property type="entry name" value="ELECTRON TRANSFER FLAVOPROTEIN BETA SUBUNIT LYSINE METHYLTRANSFERASE"/>
    <property type="match status" value="1"/>
</dbReference>
<evidence type="ECO:0000256" key="6">
    <source>
        <dbReference type="SAM" id="SignalP"/>
    </source>
</evidence>
<proteinExistence type="inferred from homology"/>
<sequence length="351" mass="37628">MGCGTWCGHGRVARSAVAFLSLSDVASAAHANLYRFEMSLSTQPAHTSLVWRTAREHDAFACTRVHKATYSVLIGARSGVAAGVTARELEHNVQRELPPSVHLTSSGVDDLGDLEEWELDERVQGAAFEPLLIRPLWLASLGESRVPAGALPLFLLDGDAFLLTRRGTLHASSRMLLALLVEQRAALRVHGLPPVRAVLDFGCGSGVLALAALRLFRGKEPACGYACDVSEPALLCTRRNAQLNRLEDHLEACPPWELPSGLRVELAMANMLAGPLISVAPEIAQRVSAGGCLLISGFRQADAPAVRRAFEPYFGVPARPASALEGWLSFVCTRNERAVSVQEQSAAAVEG</sequence>
<keyword evidence="1" id="KW-0489">Methyltransferase</keyword>
<dbReference type="EMBL" id="HBEY01039578">
    <property type="protein sequence ID" value="CAD8615495.1"/>
    <property type="molecule type" value="Transcribed_RNA"/>
</dbReference>
<dbReference type="GO" id="GO:0016279">
    <property type="term" value="F:protein-lysine N-methyltransferase activity"/>
    <property type="evidence" value="ECO:0007669"/>
    <property type="project" value="TreeGrafter"/>
</dbReference>
<protein>
    <recommendedName>
        <fullName evidence="5">ETFB lysine methyltransferase</fullName>
    </recommendedName>
    <alternativeName>
        <fullName evidence="4">Protein N-lysine methyltransferase METTL20</fullName>
    </alternativeName>
</protein>
<name>A0A7S0Q421_9EUKA</name>
<dbReference type="GO" id="GO:0005829">
    <property type="term" value="C:cytosol"/>
    <property type="evidence" value="ECO:0007669"/>
    <property type="project" value="TreeGrafter"/>
</dbReference>
<dbReference type="AlphaFoldDB" id="A0A7S0Q421"/>
<evidence type="ECO:0000256" key="3">
    <source>
        <dbReference type="ARBA" id="ARBA00037932"/>
    </source>
</evidence>
<evidence type="ECO:0000256" key="4">
    <source>
        <dbReference type="ARBA" id="ARBA00041867"/>
    </source>
</evidence>
<reference evidence="7" key="1">
    <citation type="submission" date="2021-01" db="EMBL/GenBank/DDBJ databases">
        <authorList>
            <person name="Corre E."/>
            <person name="Pelletier E."/>
            <person name="Niang G."/>
            <person name="Scheremetjew M."/>
            <person name="Finn R."/>
            <person name="Kale V."/>
            <person name="Holt S."/>
            <person name="Cochrane G."/>
            <person name="Meng A."/>
            <person name="Brown T."/>
            <person name="Cohen L."/>
        </authorList>
    </citation>
    <scope>NUCLEOTIDE SEQUENCE</scope>
    <source>
        <strain evidence="7">PLY182g</strain>
    </source>
</reference>
<dbReference type="GO" id="GO:0032259">
    <property type="term" value="P:methylation"/>
    <property type="evidence" value="ECO:0007669"/>
    <property type="project" value="UniProtKB-KW"/>
</dbReference>
<feature type="chain" id="PRO_5030642387" description="ETFB lysine methyltransferase" evidence="6">
    <location>
        <begin position="29"/>
        <end position="351"/>
    </location>
</feature>
<dbReference type="Pfam" id="PF06325">
    <property type="entry name" value="PrmA"/>
    <property type="match status" value="1"/>
</dbReference>
<evidence type="ECO:0000313" key="7">
    <source>
        <dbReference type="EMBL" id="CAD8615495.1"/>
    </source>
</evidence>
<gene>
    <name evidence="7" type="ORF">CPEL01642_LOCUS18876</name>
</gene>
<evidence type="ECO:0000256" key="2">
    <source>
        <dbReference type="ARBA" id="ARBA00022679"/>
    </source>
</evidence>
<evidence type="ECO:0000256" key="5">
    <source>
        <dbReference type="ARBA" id="ARBA00042266"/>
    </source>
</evidence>
<dbReference type="InterPro" id="IPR050078">
    <property type="entry name" value="Ribosomal_L11_MeTrfase_PrmA"/>
</dbReference>
<dbReference type="Gene3D" id="3.40.50.150">
    <property type="entry name" value="Vaccinia Virus protein VP39"/>
    <property type="match status" value="1"/>
</dbReference>
<feature type="signal peptide" evidence="6">
    <location>
        <begin position="1"/>
        <end position="28"/>
    </location>
</feature>
<dbReference type="CDD" id="cd02440">
    <property type="entry name" value="AdoMet_MTases"/>
    <property type="match status" value="1"/>
</dbReference>
<evidence type="ECO:0000256" key="1">
    <source>
        <dbReference type="ARBA" id="ARBA00022603"/>
    </source>
</evidence>
<dbReference type="InterPro" id="IPR029063">
    <property type="entry name" value="SAM-dependent_MTases_sf"/>
</dbReference>
<keyword evidence="2" id="KW-0808">Transferase</keyword>
<comment type="similarity">
    <text evidence="3">Belongs to the methyltransferase superfamily. ETFBKMT family.</text>
</comment>